<dbReference type="InterPro" id="IPR011766">
    <property type="entry name" value="TPP_enzyme_TPP-bd"/>
</dbReference>
<dbReference type="Pfam" id="PF02775">
    <property type="entry name" value="TPP_enzyme_C"/>
    <property type="match status" value="1"/>
</dbReference>
<accession>A0ABT1Y0V6</accession>
<keyword evidence="5" id="KW-0460">Magnesium</keyword>
<keyword evidence="9" id="KW-0786">Thiamine pyrophosphate</keyword>
<comment type="caution">
    <text evidence="12">The sequence shown here is derived from an EMBL/GenBank/DDBJ whole genome shotgun (WGS) entry which is preliminary data.</text>
</comment>
<evidence type="ECO:0000256" key="5">
    <source>
        <dbReference type="ARBA" id="ARBA00022842"/>
    </source>
</evidence>
<dbReference type="RefSeq" id="WP_089609957.1">
    <property type="nucleotide sequence ID" value="NZ_CP022121.1"/>
</dbReference>
<feature type="domain" description="Pyruvate ferredoxin oxidoreductase beta subunit C-terminal" evidence="11">
    <location>
        <begin position="200"/>
        <end position="263"/>
    </location>
</feature>
<dbReference type="Proteomes" id="UP001524944">
    <property type="component" value="Unassembled WGS sequence"/>
</dbReference>
<keyword evidence="6" id="KW-0560">Oxidoreductase</keyword>
<keyword evidence="4" id="KW-0479">Metal-binding</keyword>
<dbReference type="InterPro" id="IPR051457">
    <property type="entry name" value="2-oxoacid:Fd_oxidoreductase"/>
</dbReference>
<evidence type="ECO:0000256" key="7">
    <source>
        <dbReference type="ARBA" id="ARBA00023004"/>
    </source>
</evidence>
<reference evidence="12 13" key="1">
    <citation type="submission" date="2022-08" db="EMBL/GenBank/DDBJ databases">
        <title>Proteogenomics of the novel Dehalobacterium formicoaceticum strain EZ94 highlights a key role of methyltransferases during anaerobic dichloromethane degradation.</title>
        <authorList>
            <person name="Wasmund K."/>
        </authorList>
    </citation>
    <scope>NUCLEOTIDE SEQUENCE [LARGE SCALE GENOMIC DNA]</scope>
    <source>
        <strain evidence="12 13">EZ94</strain>
    </source>
</reference>
<keyword evidence="8" id="KW-0411">Iron-sulfur</keyword>
<comment type="cofactor">
    <cofactor evidence="2">
        <name>thiamine diphosphate</name>
        <dbReference type="ChEBI" id="CHEBI:58937"/>
    </cofactor>
</comment>
<gene>
    <name evidence="12" type="ORF">NVS47_03010</name>
</gene>
<comment type="cofactor">
    <cofactor evidence="1">
        <name>Mg(2+)</name>
        <dbReference type="ChEBI" id="CHEBI:18420"/>
    </cofactor>
</comment>
<evidence type="ECO:0000256" key="3">
    <source>
        <dbReference type="ARBA" id="ARBA00001966"/>
    </source>
</evidence>
<feature type="domain" description="Thiamine pyrophosphate enzyme TPP-binding" evidence="10">
    <location>
        <begin position="52"/>
        <end position="196"/>
    </location>
</feature>
<dbReference type="EMBL" id="JANPWE010000001">
    <property type="protein sequence ID" value="MCR6544491.1"/>
    <property type="molecule type" value="Genomic_DNA"/>
</dbReference>
<evidence type="ECO:0000256" key="9">
    <source>
        <dbReference type="ARBA" id="ARBA00023052"/>
    </source>
</evidence>
<sequence>MALDIKTYDMIGDNAWCPGCGNFDILAVLKQTLADLELAPHEVLMVSGIGQAAKTPHYINANGFNGLHGRAVPPAVGAKLANKDLQVIISTGDGDTYGEGGNHLLHNIRRNVDLVHIVHDNQVYGLTKGQGSPTTSLGQITSMQLDGVKVNPLNPVSMALGLGCTFVARSFSGAREHLSGVLKEAIKHPGYALVDVLQNCVSFNKVNTYKWYQDHTYFIDPDHDRTDLQKAFKLAQEWEQGIPLGIFYKVERPTLIDRIPWLKEGKPLIDRAWTPQDAKRFLADFQ</sequence>
<comment type="cofactor">
    <cofactor evidence="3">
        <name>[4Fe-4S] cluster</name>
        <dbReference type="ChEBI" id="CHEBI:49883"/>
    </cofactor>
</comment>
<protein>
    <submittedName>
        <fullName evidence="12">2-oxoacid:ferredoxin oxidoreductase subunit beta</fullName>
    </submittedName>
</protein>
<keyword evidence="13" id="KW-1185">Reference proteome</keyword>
<name>A0ABT1Y0V6_9FIRM</name>
<evidence type="ECO:0000313" key="13">
    <source>
        <dbReference type="Proteomes" id="UP001524944"/>
    </source>
</evidence>
<evidence type="ECO:0000256" key="1">
    <source>
        <dbReference type="ARBA" id="ARBA00001946"/>
    </source>
</evidence>
<evidence type="ECO:0000256" key="4">
    <source>
        <dbReference type="ARBA" id="ARBA00022723"/>
    </source>
</evidence>
<dbReference type="CDD" id="cd03375">
    <property type="entry name" value="TPP_OGFOR"/>
    <property type="match status" value="1"/>
</dbReference>
<evidence type="ECO:0000259" key="10">
    <source>
        <dbReference type="Pfam" id="PF02775"/>
    </source>
</evidence>
<keyword evidence="7" id="KW-0408">Iron</keyword>
<evidence type="ECO:0000256" key="8">
    <source>
        <dbReference type="ARBA" id="ARBA00023014"/>
    </source>
</evidence>
<dbReference type="PANTHER" id="PTHR48084">
    <property type="entry name" value="2-OXOGLUTARATE OXIDOREDUCTASE SUBUNIT KORB-RELATED"/>
    <property type="match status" value="1"/>
</dbReference>
<organism evidence="12 13">
    <name type="scientific">Dehalobacterium formicoaceticum</name>
    <dbReference type="NCBI Taxonomy" id="51515"/>
    <lineage>
        <taxon>Bacteria</taxon>
        <taxon>Bacillati</taxon>
        <taxon>Bacillota</taxon>
        <taxon>Clostridia</taxon>
        <taxon>Eubacteriales</taxon>
        <taxon>Peptococcaceae</taxon>
        <taxon>Dehalobacterium</taxon>
    </lineage>
</organism>
<dbReference type="SUPFAM" id="SSF52518">
    <property type="entry name" value="Thiamin diphosphate-binding fold (THDP-binding)"/>
    <property type="match status" value="1"/>
</dbReference>
<dbReference type="InterPro" id="IPR032686">
    <property type="entry name" value="PFO_beta_C"/>
</dbReference>
<dbReference type="InterPro" id="IPR029061">
    <property type="entry name" value="THDP-binding"/>
</dbReference>
<proteinExistence type="predicted"/>
<evidence type="ECO:0000259" key="11">
    <source>
        <dbReference type="Pfam" id="PF12367"/>
    </source>
</evidence>
<dbReference type="Gene3D" id="3.40.50.970">
    <property type="match status" value="1"/>
</dbReference>
<evidence type="ECO:0000256" key="2">
    <source>
        <dbReference type="ARBA" id="ARBA00001964"/>
    </source>
</evidence>
<dbReference type="PANTHER" id="PTHR48084:SF4">
    <property type="entry name" value="2-OXOGLUTARATE OXIDOREDUCTASE SUBUNIT KORB"/>
    <property type="match status" value="1"/>
</dbReference>
<evidence type="ECO:0000313" key="12">
    <source>
        <dbReference type="EMBL" id="MCR6544491.1"/>
    </source>
</evidence>
<dbReference type="InterPro" id="IPR011896">
    <property type="entry name" value="OFOB"/>
</dbReference>
<dbReference type="NCBIfam" id="TIGR02177">
    <property type="entry name" value="PorB_KorB"/>
    <property type="match status" value="1"/>
</dbReference>
<evidence type="ECO:0000256" key="6">
    <source>
        <dbReference type="ARBA" id="ARBA00023002"/>
    </source>
</evidence>
<dbReference type="Pfam" id="PF12367">
    <property type="entry name" value="PFO_beta_C"/>
    <property type="match status" value="1"/>
</dbReference>